<dbReference type="EMBL" id="NIDE01000004">
    <property type="protein sequence ID" value="OWK42963.1"/>
    <property type="molecule type" value="Genomic_DNA"/>
</dbReference>
<proteinExistence type="predicted"/>
<sequence>MVCDNGNWGILEVSYHPDRYEMDAEKTRWFKKSGILCVEHFPAERCYKEPEAVVNEFLSLLAKHKR</sequence>
<dbReference type="AlphaFoldDB" id="A0A225DPG4"/>
<protein>
    <recommendedName>
        <fullName evidence="3">DUF559 domain-containing protein</fullName>
    </recommendedName>
</protein>
<evidence type="ECO:0000313" key="1">
    <source>
        <dbReference type="EMBL" id="OWK42963.1"/>
    </source>
</evidence>
<name>A0A225DPG4_9BACT</name>
<accession>A0A225DPG4</accession>
<organism evidence="1 2">
    <name type="scientific">Fimbriiglobus ruber</name>
    <dbReference type="NCBI Taxonomy" id="1908690"/>
    <lineage>
        <taxon>Bacteria</taxon>
        <taxon>Pseudomonadati</taxon>
        <taxon>Planctomycetota</taxon>
        <taxon>Planctomycetia</taxon>
        <taxon>Gemmatales</taxon>
        <taxon>Gemmataceae</taxon>
        <taxon>Fimbriiglobus</taxon>
    </lineage>
</organism>
<dbReference type="Proteomes" id="UP000214646">
    <property type="component" value="Unassembled WGS sequence"/>
</dbReference>
<gene>
    <name evidence="1" type="ORF">FRUB_02562</name>
</gene>
<evidence type="ECO:0000313" key="2">
    <source>
        <dbReference type="Proteomes" id="UP000214646"/>
    </source>
</evidence>
<evidence type="ECO:0008006" key="3">
    <source>
        <dbReference type="Google" id="ProtNLM"/>
    </source>
</evidence>
<keyword evidence="2" id="KW-1185">Reference proteome</keyword>
<comment type="caution">
    <text evidence="1">The sequence shown here is derived from an EMBL/GenBank/DDBJ whole genome shotgun (WGS) entry which is preliminary data.</text>
</comment>
<reference evidence="2" key="1">
    <citation type="submission" date="2017-06" db="EMBL/GenBank/DDBJ databases">
        <title>Genome analysis of Fimbriiglobus ruber SP5, the first member of the order Planctomycetales with confirmed chitinolytic capability.</title>
        <authorList>
            <person name="Ravin N.V."/>
            <person name="Rakitin A.L."/>
            <person name="Ivanova A.A."/>
            <person name="Beletsky A.V."/>
            <person name="Kulichevskaya I.S."/>
            <person name="Mardanov A.V."/>
            <person name="Dedysh S.N."/>
        </authorList>
    </citation>
    <scope>NUCLEOTIDE SEQUENCE [LARGE SCALE GENOMIC DNA]</scope>
    <source>
        <strain evidence="2">SP5</strain>
    </source>
</reference>